<evidence type="ECO:0000256" key="13">
    <source>
        <dbReference type="ARBA" id="ARBA00061466"/>
    </source>
</evidence>
<keyword evidence="10" id="KW-0176">Collagen</keyword>
<comment type="subcellular location">
    <subcellularLocation>
        <location evidence="1">Secreted</location>
        <location evidence="1">Extracellular space</location>
        <location evidence="1">Extracellular matrix</location>
        <location evidence="1">Basement membrane</location>
    </subcellularLocation>
</comment>
<keyword evidence="20" id="KW-1185">Reference proteome</keyword>
<evidence type="ECO:0000256" key="5">
    <source>
        <dbReference type="ARBA" id="ARBA00022729"/>
    </source>
</evidence>
<evidence type="ECO:0000256" key="8">
    <source>
        <dbReference type="ARBA" id="ARBA00022889"/>
    </source>
</evidence>
<feature type="compositionally biased region" description="Gly residues" evidence="15">
    <location>
        <begin position="280"/>
        <end position="289"/>
    </location>
</feature>
<feature type="compositionally biased region" description="Low complexity" evidence="15">
    <location>
        <begin position="338"/>
        <end position="356"/>
    </location>
</feature>
<feature type="domain" description="VWFA" evidence="17">
    <location>
        <begin position="813"/>
        <end position="993"/>
    </location>
</feature>
<dbReference type="CDD" id="cd01450">
    <property type="entry name" value="vWFA_subfamily_ECM"/>
    <property type="match status" value="1"/>
</dbReference>
<dbReference type="PROSITE" id="PS50279">
    <property type="entry name" value="BPTI_KUNITZ_2"/>
    <property type="match status" value="1"/>
</dbReference>
<dbReference type="CDD" id="cd22628">
    <property type="entry name" value="Kunitz_collagen_alpha1_XXVIII"/>
    <property type="match status" value="1"/>
</dbReference>
<keyword evidence="2" id="KW-0964">Secreted</keyword>
<evidence type="ECO:0000313" key="19">
    <source>
        <dbReference type="EMBL" id="KAG8559721.1"/>
    </source>
</evidence>
<keyword evidence="5 16" id="KW-0732">Signal</keyword>
<dbReference type="PRINTS" id="PR00759">
    <property type="entry name" value="BASICPTASE"/>
</dbReference>
<name>A0AAV7AEC2_ENGPU</name>
<dbReference type="Pfam" id="PF00092">
    <property type="entry name" value="VWA"/>
    <property type="match status" value="2"/>
</dbReference>
<feature type="compositionally biased region" description="Basic and acidic residues" evidence="15">
    <location>
        <begin position="297"/>
        <end position="314"/>
    </location>
</feature>
<keyword evidence="8" id="KW-0130">Cell adhesion</keyword>
<evidence type="ECO:0000313" key="20">
    <source>
        <dbReference type="Proteomes" id="UP000824782"/>
    </source>
</evidence>
<keyword evidence="4" id="KW-0646">Protease inhibitor</keyword>
<dbReference type="SMART" id="SM00131">
    <property type="entry name" value="KU"/>
    <property type="match status" value="1"/>
</dbReference>
<dbReference type="AlphaFoldDB" id="A0AAV7AEC2"/>
<dbReference type="InterPro" id="IPR008160">
    <property type="entry name" value="Collagen"/>
</dbReference>
<keyword evidence="9" id="KW-0722">Serine protease inhibitor</keyword>
<keyword evidence="6" id="KW-0677">Repeat</keyword>
<evidence type="ECO:0000256" key="12">
    <source>
        <dbReference type="ARBA" id="ARBA00058139"/>
    </source>
</evidence>
<feature type="signal peptide" evidence="16">
    <location>
        <begin position="1"/>
        <end position="19"/>
    </location>
</feature>
<dbReference type="InterPro" id="IPR020901">
    <property type="entry name" value="Prtase_inh_Kunz-CS"/>
</dbReference>
<keyword evidence="3" id="KW-0272">Extracellular matrix</keyword>
<feature type="compositionally biased region" description="Low complexity" evidence="15">
    <location>
        <begin position="1147"/>
        <end position="1164"/>
    </location>
</feature>
<evidence type="ECO:0000256" key="16">
    <source>
        <dbReference type="SAM" id="SignalP"/>
    </source>
</evidence>
<reference evidence="19" key="1">
    <citation type="thesis" date="2020" institute="ProQuest LLC" country="789 East Eisenhower Parkway, Ann Arbor, MI, USA">
        <title>Comparative Genomics and Chromosome Evolution.</title>
        <authorList>
            <person name="Mudd A.B."/>
        </authorList>
    </citation>
    <scope>NUCLEOTIDE SEQUENCE</scope>
    <source>
        <strain evidence="19">237g6f4</strain>
        <tissue evidence="19">Blood</tissue>
    </source>
</reference>
<dbReference type="InterPro" id="IPR002035">
    <property type="entry name" value="VWF_A"/>
</dbReference>
<feature type="compositionally biased region" description="Polar residues" evidence="15">
    <location>
        <begin position="1137"/>
        <end position="1146"/>
    </location>
</feature>
<dbReference type="PANTHER" id="PTHR24020:SF87">
    <property type="entry name" value="COLLAGEN ALPHA-1(VI) CHAIN-LIKE"/>
    <property type="match status" value="1"/>
</dbReference>
<evidence type="ECO:0000256" key="2">
    <source>
        <dbReference type="ARBA" id="ARBA00022525"/>
    </source>
</evidence>
<feature type="compositionally biased region" description="Acidic residues" evidence="15">
    <location>
        <begin position="1120"/>
        <end position="1135"/>
    </location>
</feature>
<evidence type="ECO:0000256" key="10">
    <source>
        <dbReference type="ARBA" id="ARBA00023119"/>
    </source>
</evidence>
<sequence length="1249" mass="131771">MFPQVWWFLFLLHVQTSVAQHYFEDRRVGRNKPKALISSPVEKIPTLSDQDEDCLLEMAFLLDSSESAKEYTHNQEKTFVLQMVDKLKGMQLDSKRPFSWRMALLQYSSTVQIEQTFRDWRGPDNFKARISPIIYIGHGTFTSYAITNLTQLYMNEGTQKSVKVAILLTDGVDHPRNPDIFAATANAKNHDIKLFIVGMTTVAKEAANAAKLRLLASVPATRFVSHLQEVDMVDKILREVKELAEEGCRQSPVCTCEKGERGLQGAPGKKGRPGDDGIPGQKGGKGESGLNGIPGRDGLEGKPGYKGEPGERGECGIPGVKGDRGPEGPTGPRGLRGMQGIQGPPGDQGPEGFQGPKGDRGVSGPPGVQGETGIGLPGAKGDMGIQGRPGPSGPPGIGEPGPPGPQGSQGLPGERGTQGEGLPGPKGDRGFEGPRGSRGPPGPPIKGDKGDFGPPGLPGPIGLPGVGIQGEKGDQGPFGPPGMRGPPGEGLMGPKGDQGFPGESGLPGERGIGEPGAKGEPGTSGLAGLPGLPGEDGAPGQKGEPGLPGLRGPEGSTGIGIQGEKGDQGQRGIRGLTGPPGPAGPSGPKGEPGAAGRIGLPGPPGRAIVGPKGDFGPAGPQGLIGEPGIGIAGPKGDRGNPGPPGPYGPKGDGFAGPPGMPGLPGLPGDPGPEGIGLPGPKGDPGFRGPIGLPGPPGEGLPGPKGNVGKSGLTGPQGPPGEGIQGPKGEQGVQGLPGPRGLPGEGLLGPKGDRGSAGERGRKGDKGDGGDPGAPGESGRAGTKGEPGLTREDIIKMIKEICGCGVKCKMVPMELVFVIDSSESVGPENFEIIKDFVTALVDRVTVGRNATRIGLVLYSLEVRLEFGLNRFTTQQDVKQAIRKMMYMGEGTYTGTAIRKATQEGFYGARNGVRKVAIVLTDGQTDKREAVKLDLAVREAHAANIEMYAIGIVNSSDPTQQEFIRELNLIASDPDTEHMYLIDDFNTLSALESKLVNQFCEDENGALIYNRVGNKINSIYTQGGKGTPGSSVSVSQGNTNAVDTETLRLEETRRLEEKRRLEERIRLEEERIRQEKLRQQELIRQEEERIRKEEERRRLEAERRRAEEALVVPREPQREIIDEGEEEDYDDEDEDTEQPAPSTNNRVLSSAEIAAPSPSISSSSSRTVILSPSSAEKVEPIKPNIEYIQDARCKLPLDQGPCRTYIIKWYYDKQANSCAQFWYGGCSGNGNRFDTEDECKKSCVLSFEGEK</sequence>
<dbReference type="InterPro" id="IPR002223">
    <property type="entry name" value="Kunitz_BPTI"/>
</dbReference>
<proteinExistence type="inferred from homology"/>
<evidence type="ECO:0000259" key="17">
    <source>
        <dbReference type="PROSITE" id="PS50234"/>
    </source>
</evidence>
<feature type="compositionally biased region" description="Low complexity" evidence="15">
    <location>
        <begin position="586"/>
        <end position="595"/>
    </location>
</feature>
<dbReference type="Proteomes" id="UP000824782">
    <property type="component" value="Unassembled WGS sequence"/>
</dbReference>
<gene>
    <name evidence="19" type="ORF">GDO81_017430</name>
</gene>
<evidence type="ECO:0000256" key="14">
    <source>
        <dbReference type="ARBA" id="ARBA00070674"/>
    </source>
</evidence>
<dbReference type="FunFam" id="4.10.410.10:FF:000045">
    <property type="entry name" value="Collagen type XXVIII alpha 1 a"/>
    <property type="match status" value="1"/>
</dbReference>
<feature type="domain" description="BPTI/Kunitz inhibitor" evidence="18">
    <location>
        <begin position="1191"/>
        <end position="1241"/>
    </location>
</feature>
<feature type="region of interest" description="Disordered" evidence="15">
    <location>
        <begin position="258"/>
        <end position="787"/>
    </location>
</feature>
<evidence type="ECO:0000256" key="1">
    <source>
        <dbReference type="ARBA" id="ARBA00004302"/>
    </source>
</evidence>
<dbReference type="PANTHER" id="PTHR24020">
    <property type="entry name" value="COLLAGEN ALPHA"/>
    <property type="match status" value="1"/>
</dbReference>
<dbReference type="SUPFAM" id="SSF53300">
    <property type="entry name" value="vWA-like"/>
    <property type="match status" value="2"/>
</dbReference>
<feature type="region of interest" description="Disordered" evidence="15">
    <location>
        <begin position="1108"/>
        <end position="1164"/>
    </location>
</feature>
<evidence type="ECO:0000256" key="4">
    <source>
        <dbReference type="ARBA" id="ARBA00022690"/>
    </source>
</evidence>
<dbReference type="InterPro" id="IPR036880">
    <property type="entry name" value="Kunitz_BPTI_sf"/>
</dbReference>
<feature type="compositionally biased region" description="Basic and acidic residues" evidence="15">
    <location>
        <begin position="750"/>
        <end position="768"/>
    </location>
</feature>
<dbReference type="SUPFAM" id="SSF57362">
    <property type="entry name" value="BPTI-like"/>
    <property type="match status" value="1"/>
</dbReference>
<dbReference type="Gene3D" id="4.10.410.10">
    <property type="entry name" value="Pancreatic trypsin inhibitor Kunitz domain"/>
    <property type="match status" value="1"/>
</dbReference>
<dbReference type="PROSITE" id="PS50234">
    <property type="entry name" value="VWFA"/>
    <property type="match status" value="2"/>
</dbReference>
<dbReference type="GO" id="GO:0004867">
    <property type="term" value="F:serine-type endopeptidase inhibitor activity"/>
    <property type="evidence" value="ECO:0007669"/>
    <property type="project" value="UniProtKB-KW"/>
</dbReference>
<dbReference type="GO" id="GO:0005581">
    <property type="term" value="C:collagen trimer"/>
    <property type="evidence" value="ECO:0007669"/>
    <property type="project" value="UniProtKB-KW"/>
</dbReference>
<dbReference type="GO" id="GO:0005604">
    <property type="term" value="C:basement membrane"/>
    <property type="evidence" value="ECO:0007669"/>
    <property type="project" value="UniProtKB-SubCell"/>
</dbReference>
<accession>A0AAV7AEC2</accession>
<feature type="domain" description="VWFA" evidence="17">
    <location>
        <begin position="57"/>
        <end position="240"/>
    </location>
</feature>
<protein>
    <recommendedName>
        <fullName evidence="14">Collagen alpha-1(XXVIII) chain</fullName>
    </recommendedName>
</protein>
<comment type="caution">
    <text evidence="19">The sequence shown here is derived from an EMBL/GenBank/DDBJ whole genome shotgun (WGS) entry which is preliminary data.</text>
</comment>
<dbReference type="Pfam" id="PF00014">
    <property type="entry name" value="Kunitz_BPTI"/>
    <property type="match status" value="1"/>
</dbReference>
<dbReference type="FunFam" id="3.40.50.410:FF:000051">
    <property type="entry name" value="Collagen type XXVIII alpha 1 chain"/>
    <property type="match status" value="1"/>
</dbReference>
<evidence type="ECO:0000256" key="7">
    <source>
        <dbReference type="ARBA" id="ARBA00022869"/>
    </source>
</evidence>
<dbReference type="EMBL" id="WNYA01000008">
    <property type="protein sequence ID" value="KAG8559721.1"/>
    <property type="molecule type" value="Genomic_DNA"/>
</dbReference>
<evidence type="ECO:0000259" key="18">
    <source>
        <dbReference type="PROSITE" id="PS50279"/>
    </source>
</evidence>
<evidence type="ECO:0000256" key="3">
    <source>
        <dbReference type="ARBA" id="ARBA00022530"/>
    </source>
</evidence>
<evidence type="ECO:0000256" key="9">
    <source>
        <dbReference type="ARBA" id="ARBA00022900"/>
    </source>
</evidence>
<dbReference type="PRINTS" id="PR00453">
    <property type="entry name" value="VWFADOMAIN"/>
</dbReference>
<comment type="function">
    <text evidence="12">May act as a cell-binding protein.</text>
</comment>
<dbReference type="SMART" id="SM00327">
    <property type="entry name" value="VWA"/>
    <property type="match status" value="2"/>
</dbReference>
<organism evidence="19 20">
    <name type="scientific">Engystomops pustulosus</name>
    <name type="common">Tungara frog</name>
    <name type="synonym">Physalaemus pustulosus</name>
    <dbReference type="NCBI Taxonomy" id="76066"/>
    <lineage>
        <taxon>Eukaryota</taxon>
        <taxon>Metazoa</taxon>
        <taxon>Chordata</taxon>
        <taxon>Craniata</taxon>
        <taxon>Vertebrata</taxon>
        <taxon>Euteleostomi</taxon>
        <taxon>Amphibia</taxon>
        <taxon>Batrachia</taxon>
        <taxon>Anura</taxon>
        <taxon>Neobatrachia</taxon>
        <taxon>Hyloidea</taxon>
        <taxon>Leptodactylidae</taxon>
        <taxon>Leiuperinae</taxon>
        <taxon>Engystomops</taxon>
    </lineage>
</organism>
<evidence type="ECO:0000256" key="11">
    <source>
        <dbReference type="ARBA" id="ARBA00023157"/>
    </source>
</evidence>
<dbReference type="FunFam" id="3.40.50.410:FF:000003">
    <property type="entry name" value="Collagen type VI alpha 3 chain"/>
    <property type="match status" value="1"/>
</dbReference>
<evidence type="ECO:0000256" key="6">
    <source>
        <dbReference type="ARBA" id="ARBA00022737"/>
    </source>
</evidence>
<feature type="chain" id="PRO_5043451128" description="Collagen alpha-1(XXVIII) chain" evidence="16">
    <location>
        <begin position="20"/>
        <end position="1249"/>
    </location>
</feature>
<dbReference type="PROSITE" id="PS00280">
    <property type="entry name" value="BPTI_KUNITZ_1"/>
    <property type="match status" value="1"/>
</dbReference>
<dbReference type="GO" id="GO:0007155">
    <property type="term" value="P:cell adhesion"/>
    <property type="evidence" value="ECO:0007669"/>
    <property type="project" value="UniProtKB-KW"/>
</dbReference>
<feature type="compositionally biased region" description="Low complexity" evidence="15">
    <location>
        <begin position="726"/>
        <end position="738"/>
    </location>
</feature>
<keyword evidence="11" id="KW-1015">Disulfide bond</keyword>
<keyword evidence="7" id="KW-0084">Basement membrane</keyword>
<dbReference type="InterPro" id="IPR050525">
    <property type="entry name" value="ECM_Assembly_Org"/>
</dbReference>
<dbReference type="InterPro" id="IPR036465">
    <property type="entry name" value="vWFA_dom_sf"/>
</dbReference>
<comment type="similarity">
    <text evidence="13">Belongs to the VWA-containing collagen family.</text>
</comment>
<feature type="compositionally biased region" description="Low complexity" evidence="15">
    <location>
        <begin position="544"/>
        <end position="554"/>
    </location>
</feature>
<dbReference type="Gene3D" id="3.40.50.410">
    <property type="entry name" value="von Willebrand factor, type A domain"/>
    <property type="match status" value="2"/>
</dbReference>
<evidence type="ECO:0000256" key="15">
    <source>
        <dbReference type="SAM" id="MobiDB-lite"/>
    </source>
</evidence>
<dbReference type="Pfam" id="PF01391">
    <property type="entry name" value="Collagen"/>
    <property type="match status" value="2"/>
</dbReference>